<dbReference type="KEGG" id="hcz:G9Q37_16670"/>
<protein>
    <submittedName>
        <fullName evidence="5">Indolepyruvate ferredoxin oxidoreductase family protein</fullName>
    </submittedName>
</protein>
<keyword evidence="6" id="KW-1185">Reference proteome</keyword>
<dbReference type="Gene3D" id="3.40.920.10">
    <property type="entry name" value="Pyruvate-ferredoxin oxidoreductase, PFOR, domain III"/>
    <property type="match status" value="1"/>
</dbReference>
<dbReference type="InterPro" id="IPR051457">
    <property type="entry name" value="2-oxoacid:Fd_oxidoreductase"/>
</dbReference>
<feature type="domain" description="Pyruvate/ketoisovalerate oxidoreductase catalytic" evidence="2">
    <location>
        <begin position="764"/>
        <end position="951"/>
    </location>
</feature>
<dbReference type="CDD" id="cd02008">
    <property type="entry name" value="TPP_IOR_alpha"/>
    <property type="match status" value="1"/>
</dbReference>
<evidence type="ECO:0000259" key="3">
    <source>
        <dbReference type="Pfam" id="PF02775"/>
    </source>
</evidence>
<accession>A0A6G8IKW8</accession>
<dbReference type="InterPro" id="IPR011766">
    <property type="entry name" value="TPP_enzyme_TPP-bd"/>
</dbReference>
<feature type="domain" description="DUF6537" evidence="4">
    <location>
        <begin position="982"/>
        <end position="1179"/>
    </location>
</feature>
<keyword evidence="5" id="KW-0670">Pyruvate</keyword>
<dbReference type="SUPFAM" id="SSF52518">
    <property type="entry name" value="Thiamin diphosphate-binding fold (THDP-binding)"/>
    <property type="match status" value="2"/>
</dbReference>
<dbReference type="EMBL" id="CP049989">
    <property type="protein sequence ID" value="QIM53668.1"/>
    <property type="molecule type" value="Genomic_DNA"/>
</dbReference>
<name>A0A6G8IKW8_9BURK</name>
<dbReference type="PANTHER" id="PTHR48084:SF3">
    <property type="entry name" value="SUBUNIT OF PYRUVATE:FLAVODOXIN OXIDOREDUCTASE"/>
    <property type="match status" value="1"/>
</dbReference>
<sequence length="1197" mass="131072">MNAPLPEHIRQALETVTLDDKYALEHGRAFMSGVQALVKLPMLQRQRDALAGKNTAGFVSGYRGSPLGNYDQSLQKAAPYLRQQNIVFQPGVNEELAATAIWGTQQLGFAPAGSNRFDGVFGIWYGKGPGVDRCSDVFKHANMAGTSPWGGVIAVAGDDHVAKSSTAVHQSDHIFKACGLPVFFPASVQEILDLGLHAFAMSRFSGVWTGMKTIQEIVESSATALIDPERVQIVVPEFEMPPGGVHIRWPDHALDQEARLFDHKWYAALAYVRANRLNHNVIEGPNDRFGVIASGKAYNDTRQALIDLGLDDATCRRIGLRLHKVSVVWPLEAQTTREFATGLREILVVEEKRQVIEYQIKEELYNWRPDVRPNVLGKFEEDEGDYSGGEWSRPNPSANTLLRAKADLNPALIARAIARRLKRLGQIPEDVMARMDAQLAILDAQERSLQTLITQGVPGAERQPWFCSGCPHNTSTKVPEGSRAMAGIGCHFMSIWMDRATVGFTQMGGEGVPWMGQQPFSNDRHMFANLGDGTYFHSGILAIRQSIAAGVNITYKILYNDAVAMTGGQQVGERPEGHSVVQIAQSMRAEGVKKITIVTDEPEKYQGVTGIPEGIAIQHRDTLDAVQREFREIEGTTVIIYDQTCATEKRRRRKRGTLAEPNQRVVINELVCEGCGDCGEQSNCLSVEPLETEFGRKRQINQSTCNKDFSCVKGFCPSFVTVEGGQLRKKKGAAQAAWTGSPVPQPALPALNAEAWGIIVAGVGGTGVITIGQLLGVAAHLEGKGIVTQDAAGLAQKGGATWSHVLIGASQEHIRTTRVAAASADLVIGCDPIVAAHKEVWQRLRTGRSHVALNSNATPTAAFVKNPDWLSPAQACVDTLTNHLGQGGIGVIDAESIATRLLGDSLYTNPLMLGFAWQKGWIPLGHAALVRAIELNAVAVEQNKAAFEWGRRAAHDLPAVLAACGLGQPAAQVIQFKKRETLDEIVARRAEFLTGYQNAAYAQQYTAFVARVREAEAPLGKTALAEAVARNLFKLMAYKDEYEVARLHTDPAFHEQIAARFEGDYSLKVHLAPPMLAKKNERGELVKRPYGPFMFTAFRWLAKFKGLRGTALDPFGRTEERRMERALIAQYRSDVDTLLAGLDADRHALATEIARVPELIKGYGHVKERHAKTAAARRDTLWARWRDGATAPQRQAA</sequence>
<dbReference type="GO" id="GO:0016625">
    <property type="term" value="F:oxidoreductase activity, acting on the aldehyde or oxo group of donors, iron-sulfur protein as acceptor"/>
    <property type="evidence" value="ECO:0007669"/>
    <property type="project" value="UniProtKB-ARBA"/>
</dbReference>
<dbReference type="CDD" id="cd07034">
    <property type="entry name" value="TPP_PYR_PFOR_IOR-alpha_like"/>
    <property type="match status" value="1"/>
</dbReference>
<dbReference type="Proteomes" id="UP000503162">
    <property type="component" value="Chromosome"/>
</dbReference>
<dbReference type="GO" id="GO:0030976">
    <property type="term" value="F:thiamine pyrophosphate binding"/>
    <property type="evidence" value="ECO:0007669"/>
    <property type="project" value="InterPro"/>
</dbReference>
<dbReference type="RefSeq" id="WP_166228903.1">
    <property type="nucleotide sequence ID" value="NZ_CP049989.1"/>
</dbReference>
<dbReference type="PANTHER" id="PTHR48084">
    <property type="entry name" value="2-OXOGLUTARATE OXIDOREDUCTASE SUBUNIT KORB-RELATED"/>
    <property type="match status" value="1"/>
</dbReference>
<dbReference type="InterPro" id="IPR002880">
    <property type="entry name" value="Pyrv_Fd/Flavodoxin_OxRdtase_N"/>
</dbReference>
<dbReference type="GO" id="GO:0044281">
    <property type="term" value="P:small molecule metabolic process"/>
    <property type="evidence" value="ECO:0007669"/>
    <property type="project" value="UniProtKB-ARBA"/>
</dbReference>
<reference evidence="5 6" key="1">
    <citation type="submission" date="2020-03" db="EMBL/GenBank/DDBJ databases">
        <title>Hydrogenophaga sp. nov. isolated from cyanobacterial mat.</title>
        <authorList>
            <person name="Thorat V."/>
            <person name="Kirdat K."/>
            <person name="Tiwarekar B."/>
            <person name="Costa E.D."/>
            <person name="Yadav A."/>
        </authorList>
    </citation>
    <scope>NUCLEOTIDE SEQUENCE [LARGE SCALE GENOMIC DNA]</scope>
    <source>
        <strain evidence="5 6">BA0156</strain>
    </source>
</reference>
<organism evidence="5 6">
    <name type="scientific">Hydrogenophaga crocea</name>
    <dbReference type="NCBI Taxonomy" id="2716225"/>
    <lineage>
        <taxon>Bacteria</taxon>
        <taxon>Pseudomonadati</taxon>
        <taxon>Pseudomonadota</taxon>
        <taxon>Betaproteobacteria</taxon>
        <taxon>Burkholderiales</taxon>
        <taxon>Comamonadaceae</taxon>
        <taxon>Hydrogenophaga</taxon>
    </lineage>
</organism>
<proteinExistence type="predicted"/>
<dbReference type="Pfam" id="PF02775">
    <property type="entry name" value="TPP_enzyme_C"/>
    <property type="match status" value="1"/>
</dbReference>
<dbReference type="InterPro" id="IPR046667">
    <property type="entry name" value="DUF6537"/>
</dbReference>
<keyword evidence="1" id="KW-0560">Oxidoreductase</keyword>
<dbReference type="InterPro" id="IPR029061">
    <property type="entry name" value="THDP-binding"/>
</dbReference>
<evidence type="ECO:0000256" key="1">
    <source>
        <dbReference type="ARBA" id="ARBA00023002"/>
    </source>
</evidence>
<gene>
    <name evidence="5" type="ORF">G9Q37_16670</name>
</gene>
<dbReference type="Gene3D" id="3.40.50.970">
    <property type="match status" value="1"/>
</dbReference>
<evidence type="ECO:0000259" key="2">
    <source>
        <dbReference type="Pfam" id="PF01558"/>
    </source>
</evidence>
<evidence type="ECO:0000313" key="6">
    <source>
        <dbReference type="Proteomes" id="UP000503162"/>
    </source>
</evidence>
<dbReference type="InterPro" id="IPR019752">
    <property type="entry name" value="Pyrv/ketoisovalerate_OxRed_cat"/>
</dbReference>
<dbReference type="Pfam" id="PF01558">
    <property type="entry name" value="POR"/>
    <property type="match status" value="1"/>
</dbReference>
<dbReference type="NCBIfam" id="NF009588">
    <property type="entry name" value="PRK13029.1"/>
    <property type="match status" value="1"/>
</dbReference>
<evidence type="ECO:0000259" key="4">
    <source>
        <dbReference type="Pfam" id="PF20169"/>
    </source>
</evidence>
<dbReference type="AlphaFoldDB" id="A0A6G8IKW8"/>
<evidence type="ECO:0000313" key="5">
    <source>
        <dbReference type="EMBL" id="QIM53668.1"/>
    </source>
</evidence>
<dbReference type="SUPFAM" id="SSF53323">
    <property type="entry name" value="Pyruvate-ferredoxin oxidoreductase, PFOR, domain III"/>
    <property type="match status" value="1"/>
</dbReference>
<dbReference type="Pfam" id="PF20169">
    <property type="entry name" value="DUF6537"/>
    <property type="match status" value="1"/>
</dbReference>
<dbReference type="InterPro" id="IPR002869">
    <property type="entry name" value="Pyrv_flavodox_OxRed_cen"/>
</dbReference>
<dbReference type="GO" id="GO:0045333">
    <property type="term" value="P:cellular respiration"/>
    <property type="evidence" value="ECO:0007669"/>
    <property type="project" value="UniProtKB-ARBA"/>
</dbReference>
<dbReference type="NCBIfam" id="NF009589">
    <property type="entry name" value="PRK13030.1"/>
    <property type="match status" value="1"/>
</dbReference>
<feature type="domain" description="Thiamine pyrophosphate enzyme TPP-binding" evidence="3">
    <location>
        <begin position="488"/>
        <end position="593"/>
    </location>
</feature>